<feature type="compositionally biased region" description="Polar residues" evidence="3">
    <location>
        <begin position="1"/>
        <end position="10"/>
    </location>
</feature>
<reference evidence="5 6" key="1">
    <citation type="submission" date="2016-07" db="EMBL/GenBank/DDBJ databases">
        <title>Pervasive Adenine N6-methylation of Active Genes in Fungi.</title>
        <authorList>
            <consortium name="DOE Joint Genome Institute"/>
            <person name="Mondo S.J."/>
            <person name="Dannebaum R.O."/>
            <person name="Kuo R.C."/>
            <person name="Labutti K."/>
            <person name="Haridas S."/>
            <person name="Kuo A."/>
            <person name="Salamov A."/>
            <person name="Ahrendt S.R."/>
            <person name="Lipzen A."/>
            <person name="Sullivan W."/>
            <person name="Andreopoulos W.B."/>
            <person name="Clum A."/>
            <person name="Lindquist E."/>
            <person name="Daum C."/>
            <person name="Ramamoorthy G.K."/>
            <person name="Gryganskyi A."/>
            <person name="Culley D."/>
            <person name="Magnuson J.K."/>
            <person name="James T.Y."/>
            <person name="O'Malley M.A."/>
            <person name="Stajich J.E."/>
            <person name="Spatafora J.W."/>
            <person name="Visel A."/>
            <person name="Grigoriev I.V."/>
        </authorList>
    </citation>
    <scope>NUCLEOTIDE SEQUENCE [LARGE SCALE GENOMIC DNA]</scope>
    <source>
        <strain evidence="5 6">CBS 129021</strain>
    </source>
</reference>
<gene>
    <name evidence="5" type="ORF">BCR38DRAFT_486463</name>
</gene>
<dbReference type="EMBL" id="MCFJ01000009">
    <property type="protein sequence ID" value="ORY62192.1"/>
    <property type="molecule type" value="Genomic_DNA"/>
</dbReference>
<feature type="compositionally biased region" description="Pro residues" evidence="3">
    <location>
        <begin position="388"/>
        <end position="398"/>
    </location>
</feature>
<feature type="domain" description="K Homology" evidence="4">
    <location>
        <begin position="407"/>
        <end position="477"/>
    </location>
</feature>
<dbReference type="Gene3D" id="3.30.1370.10">
    <property type="entry name" value="K Homology domain, type 1"/>
    <property type="match status" value="3"/>
</dbReference>
<dbReference type="CDD" id="cd22439">
    <property type="entry name" value="KH-I_PCBP_rpt3"/>
    <property type="match status" value="1"/>
</dbReference>
<sequence>MSASPSQNINPAKRPLEDASSPSRANDQPDAKRPALDKVIKNGHDEEEIKSPESNGVAAPEPVPEANGTTKTEDTDGEKTEAKDEQGDTIVPDASETKTLGANVAGTIPAATPGGSTHDETAWIHIRAVISSPEAATIIGKGGENVSNIRKQSNAKCTVSDYQKGAVERILTVSGGVDAVAKAFGLIIRTLNNEPLTETSNAQSKTYPLRLLIPHVLIGSIIGKGGVRIREIQEASGARLNASDSCLPLSSERSLVVMGVADAVHIATYYVGSTLLEQLNERFGGPAASAYATRSGGPAGVIPGGMQVVPYSPQPAGGNFGQRENYGRRPDPRSHQMPPNPYAQQYPPQGAIPQAPASAPMHYAPQAAAAYGAGPHMPPHQAGHAAGPQPPHGGPPAQPMHGAMPGQPLTQQIYIPNDMVGAIIGKGGQKINEIRQISGSVIKINEPQDNSNERLVTITGTEECNRMALYMLYSRLESEKHRI</sequence>
<dbReference type="Proteomes" id="UP000193689">
    <property type="component" value="Unassembled WGS sequence"/>
</dbReference>
<dbReference type="InterPro" id="IPR036612">
    <property type="entry name" value="KH_dom_type_1_sf"/>
</dbReference>
<dbReference type="InterPro" id="IPR004088">
    <property type="entry name" value="KH_dom_type_1"/>
</dbReference>
<proteinExistence type="predicted"/>
<feature type="compositionally biased region" description="Basic and acidic residues" evidence="3">
    <location>
        <begin position="27"/>
        <end position="51"/>
    </location>
</feature>
<evidence type="ECO:0000256" key="2">
    <source>
        <dbReference type="PROSITE-ProRule" id="PRU00117"/>
    </source>
</evidence>
<evidence type="ECO:0000256" key="1">
    <source>
        <dbReference type="ARBA" id="ARBA00022737"/>
    </source>
</evidence>
<dbReference type="FunCoup" id="A0A1Y2DSF1">
    <property type="interactions" value="776"/>
</dbReference>
<dbReference type="Pfam" id="PF00013">
    <property type="entry name" value="KH_1"/>
    <property type="match status" value="3"/>
</dbReference>
<dbReference type="InParanoid" id="A0A1Y2DSF1"/>
<feature type="compositionally biased region" description="Basic and acidic residues" evidence="3">
    <location>
        <begin position="71"/>
        <end position="86"/>
    </location>
</feature>
<keyword evidence="2" id="KW-0694">RNA-binding</keyword>
<dbReference type="SUPFAM" id="SSF54791">
    <property type="entry name" value="Eukaryotic type KH-domain (KH-domain type I)"/>
    <property type="match status" value="3"/>
</dbReference>
<dbReference type="SMART" id="SM00322">
    <property type="entry name" value="KH"/>
    <property type="match status" value="3"/>
</dbReference>
<comment type="caution">
    <text evidence="5">The sequence shown here is derived from an EMBL/GenBank/DDBJ whole genome shotgun (WGS) entry which is preliminary data.</text>
</comment>
<feature type="region of interest" description="Disordered" evidence="3">
    <location>
        <begin position="304"/>
        <end position="408"/>
    </location>
</feature>
<dbReference type="GO" id="GO:0003723">
    <property type="term" value="F:RNA binding"/>
    <property type="evidence" value="ECO:0007669"/>
    <property type="project" value="UniProtKB-UniRule"/>
</dbReference>
<feature type="domain" description="K Homology" evidence="4">
    <location>
        <begin position="122"/>
        <end position="192"/>
    </location>
</feature>
<dbReference type="GeneID" id="63780246"/>
<feature type="compositionally biased region" description="Low complexity" evidence="3">
    <location>
        <begin position="342"/>
        <end position="387"/>
    </location>
</feature>
<dbReference type="CDD" id="cd22456">
    <property type="entry name" value="KH-I_Rnc1_rpt2"/>
    <property type="match status" value="1"/>
</dbReference>
<feature type="region of interest" description="Disordered" evidence="3">
    <location>
        <begin position="1"/>
        <end position="100"/>
    </location>
</feature>
<dbReference type="CDD" id="cd22455">
    <property type="entry name" value="KH-I_Rnc1_rpt1"/>
    <property type="match status" value="1"/>
</dbReference>
<evidence type="ECO:0000259" key="4">
    <source>
        <dbReference type="SMART" id="SM00322"/>
    </source>
</evidence>
<feature type="domain" description="K Homology" evidence="4">
    <location>
        <begin position="205"/>
        <end position="276"/>
    </location>
</feature>
<protein>
    <recommendedName>
        <fullName evidence="4">K Homology domain-containing protein</fullName>
    </recommendedName>
</protein>
<dbReference type="PROSITE" id="PS50084">
    <property type="entry name" value="KH_TYPE_1"/>
    <property type="match status" value="3"/>
</dbReference>
<evidence type="ECO:0000313" key="5">
    <source>
        <dbReference type="EMBL" id="ORY62192.1"/>
    </source>
</evidence>
<organism evidence="5 6">
    <name type="scientific">Pseudomassariella vexata</name>
    <dbReference type="NCBI Taxonomy" id="1141098"/>
    <lineage>
        <taxon>Eukaryota</taxon>
        <taxon>Fungi</taxon>
        <taxon>Dikarya</taxon>
        <taxon>Ascomycota</taxon>
        <taxon>Pezizomycotina</taxon>
        <taxon>Sordariomycetes</taxon>
        <taxon>Xylariomycetidae</taxon>
        <taxon>Amphisphaeriales</taxon>
        <taxon>Pseudomassariaceae</taxon>
        <taxon>Pseudomassariella</taxon>
    </lineage>
</organism>
<name>A0A1Y2DSF1_9PEZI</name>
<dbReference type="AlphaFoldDB" id="A0A1Y2DSF1"/>
<dbReference type="OrthoDB" id="1937934at2759"/>
<feature type="compositionally biased region" description="Basic and acidic residues" evidence="3">
    <location>
        <begin position="325"/>
        <end position="334"/>
    </location>
</feature>
<dbReference type="PANTHER" id="PTHR10288">
    <property type="entry name" value="KH DOMAIN CONTAINING RNA BINDING PROTEIN"/>
    <property type="match status" value="1"/>
</dbReference>
<keyword evidence="6" id="KW-1185">Reference proteome</keyword>
<evidence type="ECO:0000256" key="3">
    <source>
        <dbReference type="SAM" id="MobiDB-lite"/>
    </source>
</evidence>
<keyword evidence="1" id="KW-0677">Repeat</keyword>
<evidence type="ECO:0000313" key="6">
    <source>
        <dbReference type="Proteomes" id="UP000193689"/>
    </source>
</evidence>
<dbReference type="RefSeq" id="XP_040714028.1">
    <property type="nucleotide sequence ID" value="XM_040864034.1"/>
</dbReference>
<accession>A0A1Y2DSF1</accession>
<dbReference type="InterPro" id="IPR004087">
    <property type="entry name" value="KH_dom"/>
</dbReference>
<dbReference type="STRING" id="1141098.A0A1Y2DSF1"/>